<dbReference type="EMBL" id="CAJJDN010000069">
    <property type="protein sequence ID" value="CAD8097769.1"/>
    <property type="molecule type" value="Genomic_DNA"/>
</dbReference>
<protein>
    <submittedName>
        <fullName evidence="1">Uncharacterized protein</fullName>
    </submittedName>
</protein>
<gene>
    <name evidence="1" type="ORF">PSON_ATCC_30995.1.T0690054</name>
</gene>
<evidence type="ECO:0000313" key="2">
    <source>
        <dbReference type="Proteomes" id="UP000692954"/>
    </source>
</evidence>
<accession>A0A8S1P403</accession>
<evidence type="ECO:0000313" key="1">
    <source>
        <dbReference type="EMBL" id="CAD8097769.1"/>
    </source>
</evidence>
<dbReference type="AlphaFoldDB" id="A0A8S1P403"/>
<organism evidence="1 2">
    <name type="scientific">Paramecium sonneborni</name>
    <dbReference type="NCBI Taxonomy" id="65129"/>
    <lineage>
        <taxon>Eukaryota</taxon>
        <taxon>Sar</taxon>
        <taxon>Alveolata</taxon>
        <taxon>Ciliophora</taxon>
        <taxon>Intramacronucleata</taxon>
        <taxon>Oligohymenophorea</taxon>
        <taxon>Peniculida</taxon>
        <taxon>Parameciidae</taxon>
        <taxon>Paramecium</taxon>
    </lineage>
</organism>
<keyword evidence="2" id="KW-1185">Reference proteome</keyword>
<dbReference type="Proteomes" id="UP000692954">
    <property type="component" value="Unassembled WGS sequence"/>
</dbReference>
<reference evidence="1" key="1">
    <citation type="submission" date="2021-01" db="EMBL/GenBank/DDBJ databases">
        <authorList>
            <consortium name="Genoscope - CEA"/>
            <person name="William W."/>
        </authorList>
    </citation>
    <scope>NUCLEOTIDE SEQUENCE</scope>
</reference>
<proteinExistence type="predicted"/>
<sequence>MLYLLIPKFNNGAPKQNFKGRFNNIKEILSLNASLYFLLKNYEKKLCFAEQFLYLFCFSNLKKLEYIRCFAFEMKNLATQFLSQFQKQFLMIVMIISYLTLNSRTKREEISYQVFIQNCEKLKGINLINEMNKLILCLNLVMKKINYQHHQY</sequence>
<name>A0A8S1P403_9CILI</name>
<comment type="caution">
    <text evidence="1">The sequence shown here is derived from an EMBL/GenBank/DDBJ whole genome shotgun (WGS) entry which is preliminary data.</text>
</comment>